<gene>
    <name evidence="1" type="ORF">BGZ80_007895</name>
</gene>
<proteinExistence type="predicted"/>
<protein>
    <submittedName>
        <fullName evidence="1">Uncharacterized protein</fullName>
    </submittedName>
</protein>
<organism evidence="1 2">
    <name type="scientific">Entomortierella chlamydospora</name>
    <dbReference type="NCBI Taxonomy" id="101097"/>
    <lineage>
        <taxon>Eukaryota</taxon>
        <taxon>Fungi</taxon>
        <taxon>Fungi incertae sedis</taxon>
        <taxon>Mucoromycota</taxon>
        <taxon>Mortierellomycotina</taxon>
        <taxon>Mortierellomycetes</taxon>
        <taxon>Mortierellales</taxon>
        <taxon>Mortierellaceae</taxon>
        <taxon>Entomortierella</taxon>
    </lineage>
</organism>
<evidence type="ECO:0000313" key="2">
    <source>
        <dbReference type="Proteomes" id="UP000703661"/>
    </source>
</evidence>
<reference evidence="1" key="1">
    <citation type="journal article" date="2020" name="Fungal Divers.">
        <title>Resolving the Mortierellaceae phylogeny through synthesis of multi-gene phylogenetics and phylogenomics.</title>
        <authorList>
            <person name="Vandepol N."/>
            <person name="Liber J."/>
            <person name="Desiro A."/>
            <person name="Na H."/>
            <person name="Kennedy M."/>
            <person name="Barry K."/>
            <person name="Grigoriev I.V."/>
            <person name="Miller A.N."/>
            <person name="O'Donnell K."/>
            <person name="Stajich J.E."/>
            <person name="Bonito G."/>
        </authorList>
    </citation>
    <scope>NUCLEOTIDE SEQUENCE</scope>
    <source>
        <strain evidence="1">NRRL 2769</strain>
    </source>
</reference>
<name>A0A9P6SRR5_9FUNG</name>
<comment type="caution">
    <text evidence="1">The sequence shown here is derived from an EMBL/GenBank/DDBJ whole genome shotgun (WGS) entry which is preliminary data.</text>
</comment>
<dbReference type="AlphaFoldDB" id="A0A9P6SRR5"/>
<evidence type="ECO:0000313" key="1">
    <source>
        <dbReference type="EMBL" id="KAF9994196.1"/>
    </source>
</evidence>
<dbReference type="EMBL" id="JAAAID010004132">
    <property type="protein sequence ID" value="KAF9994196.1"/>
    <property type="molecule type" value="Genomic_DNA"/>
</dbReference>
<feature type="non-terminal residue" evidence="1">
    <location>
        <position position="1"/>
    </location>
</feature>
<dbReference type="OrthoDB" id="2446782at2759"/>
<dbReference type="Proteomes" id="UP000703661">
    <property type="component" value="Unassembled WGS sequence"/>
</dbReference>
<accession>A0A9P6SRR5</accession>
<sequence>RVTRERGQPDPIQGEPKFTGIKEDIIWRVLSARIGNLMEIWKARVIMDELDITEEGANTQGWFKWTVQDLYQGLTPKSFTSGWKSTFKTSTLVARYMVGRFVSAIEELGRTEIWNRRRELTVKWKRGNDITSMSKRAKGRTCVGGHRRSRSGITVGFSGIE</sequence>
<keyword evidence="2" id="KW-1185">Reference proteome</keyword>